<dbReference type="GO" id="GO:0005829">
    <property type="term" value="C:cytosol"/>
    <property type="evidence" value="ECO:0007669"/>
    <property type="project" value="TreeGrafter"/>
</dbReference>
<evidence type="ECO:0000256" key="5">
    <source>
        <dbReference type="ARBA" id="ARBA00048200"/>
    </source>
</evidence>
<dbReference type="SUPFAM" id="SSF51735">
    <property type="entry name" value="NAD(P)-binding Rossmann-fold domains"/>
    <property type="match status" value="1"/>
</dbReference>
<evidence type="ECO:0000256" key="1">
    <source>
        <dbReference type="ARBA" id="ARBA00004781"/>
    </source>
</evidence>
<comment type="caution">
    <text evidence="8">The sequence shown here is derived from an EMBL/GenBank/DDBJ whole genome shotgun (WGS) entry which is preliminary data.</text>
</comment>
<dbReference type="AlphaFoldDB" id="A0A434AYT7"/>
<dbReference type="EC" id="1.1.1.133" evidence="3 6"/>
<proteinExistence type="inferred from homology"/>
<dbReference type="OrthoDB" id="9803892at2"/>
<evidence type="ECO:0000259" key="7">
    <source>
        <dbReference type="Pfam" id="PF04321"/>
    </source>
</evidence>
<dbReference type="EMBL" id="RJJX01000002">
    <property type="protein sequence ID" value="RUT79635.1"/>
    <property type="molecule type" value="Genomic_DNA"/>
</dbReference>
<feature type="domain" description="RmlD-like substrate binding" evidence="7">
    <location>
        <begin position="3"/>
        <end position="288"/>
    </location>
</feature>
<organism evidence="8 9">
    <name type="scientific">Ancylomarina longa</name>
    <dbReference type="NCBI Taxonomy" id="2487017"/>
    <lineage>
        <taxon>Bacteria</taxon>
        <taxon>Pseudomonadati</taxon>
        <taxon>Bacteroidota</taxon>
        <taxon>Bacteroidia</taxon>
        <taxon>Marinilabiliales</taxon>
        <taxon>Marinifilaceae</taxon>
        <taxon>Ancylomarina</taxon>
    </lineage>
</organism>
<dbReference type="InterPro" id="IPR036291">
    <property type="entry name" value="NAD(P)-bd_dom_sf"/>
</dbReference>
<comment type="function">
    <text evidence="6">Catalyzes the reduction of dTDP-6-deoxy-L-lyxo-4-hexulose to yield dTDP-L-rhamnose.</text>
</comment>
<dbReference type="Pfam" id="PF04321">
    <property type="entry name" value="RmlD_sub_bind"/>
    <property type="match status" value="1"/>
</dbReference>
<protein>
    <recommendedName>
        <fullName evidence="4 6">dTDP-4-dehydrorhamnose reductase</fullName>
        <ecNumber evidence="3 6">1.1.1.133</ecNumber>
    </recommendedName>
</protein>
<dbReference type="Proteomes" id="UP000282985">
    <property type="component" value="Unassembled WGS sequence"/>
</dbReference>
<name>A0A434AYT7_9BACT</name>
<dbReference type="InterPro" id="IPR005913">
    <property type="entry name" value="dTDP_dehydrorham_reduct"/>
</dbReference>
<gene>
    <name evidence="8" type="primary">rfbD</name>
    <name evidence="8" type="ORF">DLK05_02790</name>
</gene>
<dbReference type="Gene3D" id="3.90.25.10">
    <property type="entry name" value="UDP-galactose 4-epimerase, domain 1"/>
    <property type="match status" value="1"/>
</dbReference>
<evidence type="ECO:0000313" key="8">
    <source>
        <dbReference type="EMBL" id="RUT79635.1"/>
    </source>
</evidence>
<comment type="pathway">
    <text evidence="1 6">Carbohydrate biosynthesis; dTDP-L-rhamnose biosynthesis.</text>
</comment>
<evidence type="ECO:0000256" key="4">
    <source>
        <dbReference type="ARBA" id="ARBA00017099"/>
    </source>
</evidence>
<dbReference type="GO" id="GO:0008831">
    <property type="term" value="F:dTDP-4-dehydrorhamnose reductase activity"/>
    <property type="evidence" value="ECO:0007669"/>
    <property type="project" value="UniProtKB-EC"/>
</dbReference>
<dbReference type="GO" id="GO:0019305">
    <property type="term" value="P:dTDP-rhamnose biosynthetic process"/>
    <property type="evidence" value="ECO:0007669"/>
    <property type="project" value="UniProtKB-UniPathway"/>
</dbReference>
<comment type="catalytic activity">
    <reaction evidence="5">
        <text>dTDP-beta-L-rhamnose + NADP(+) = dTDP-4-dehydro-beta-L-rhamnose + NADPH + H(+)</text>
        <dbReference type="Rhea" id="RHEA:21796"/>
        <dbReference type="ChEBI" id="CHEBI:15378"/>
        <dbReference type="ChEBI" id="CHEBI:57510"/>
        <dbReference type="ChEBI" id="CHEBI:57783"/>
        <dbReference type="ChEBI" id="CHEBI:58349"/>
        <dbReference type="ChEBI" id="CHEBI:62830"/>
        <dbReference type="EC" id="1.1.1.133"/>
    </reaction>
</comment>
<dbReference type="NCBIfam" id="TIGR01214">
    <property type="entry name" value="rmlD"/>
    <property type="match status" value="1"/>
</dbReference>
<dbReference type="RefSeq" id="WP_127342457.1">
    <property type="nucleotide sequence ID" value="NZ_RJJX01000002.1"/>
</dbReference>
<evidence type="ECO:0000256" key="3">
    <source>
        <dbReference type="ARBA" id="ARBA00012929"/>
    </source>
</evidence>
<evidence type="ECO:0000256" key="6">
    <source>
        <dbReference type="RuleBase" id="RU364082"/>
    </source>
</evidence>
<keyword evidence="6" id="KW-0521">NADP</keyword>
<reference evidence="8 9" key="1">
    <citation type="submission" date="2018-11" db="EMBL/GenBank/DDBJ databases">
        <title>Parancylomarina longa gen. nov., sp. nov., isolated from sediments of southern Okinawa.</title>
        <authorList>
            <person name="Fu T."/>
        </authorList>
    </citation>
    <scope>NUCLEOTIDE SEQUENCE [LARGE SCALE GENOMIC DNA]</scope>
    <source>
        <strain evidence="8 9">T3-2 S1-C</strain>
    </source>
</reference>
<comment type="similarity">
    <text evidence="2 6">Belongs to the dTDP-4-dehydrorhamnose reductase family.</text>
</comment>
<evidence type="ECO:0000313" key="9">
    <source>
        <dbReference type="Proteomes" id="UP000282985"/>
    </source>
</evidence>
<dbReference type="Gene3D" id="3.40.50.720">
    <property type="entry name" value="NAD(P)-binding Rossmann-like Domain"/>
    <property type="match status" value="1"/>
</dbReference>
<sequence>MINLLVTGSNGQLGREIRDLSSEYDSFHFFFTDIEELDITNKTALQSYIEGKDIRYLINCAAYTNVDQAEENEDTAQLINAVAVKNLAELASNNNIIPIHISTDYVFSGENFKPYTETDSTNPQGSYGRTKLQGEELLKETTPNHIIIRTSWLYSPFGKNFLKTMIQLGKNKTELEVIADQIGTPTYAYDLAKSILKIISHIEKDNNFKDYGTYHFSNEGVCSWYDFAQEIQLSAGNKCKISAIESKDFHCLAKRPHYSVLNKSKIKHIFDLEIPHWRTSMKHCIHRMNN</sequence>
<evidence type="ECO:0000256" key="2">
    <source>
        <dbReference type="ARBA" id="ARBA00010944"/>
    </source>
</evidence>
<keyword evidence="9" id="KW-1185">Reference proteome</keyword>
<dbReference type="PANTHER" id="PTHR10491:SF4">
    <property type="entry name" value="METHIONINE ADENOSYLTRANSFERASE 2 SUBUNIT BETA"/>
    <property type="match status" value="1"/>
</dbReference>
<keyword evidence="6 8" id="KW-0560">Oxidoreductase</keyword>
<dbReference type="PANTHER" id="PTHR10491">
    <property type="entry name" value="DTDP-4-DEHYDRORHAMNOSE REDUCTASE"/>
    <property type="match status" value="1"/>
</dbReference>
<accession>A0A434AYT7</accession>
<dbReference type="CDD" id="cd05254">
    <property type="entry name" value="dTDP_HR_like_SDR_e"/>
    <property type="match status" value="1"/>
</dbReference>
<dbReference type="UniPathway" id="UPA00124"/>
<dbReference type="InterPro" id="IPR029903">
    <property type="entry name" value="RmlD-like-bd"/>
</dbReference>